<name>A0ABU1K9B2_9FLAO</name>
<dbReference type="SUPFAM" id="SSF46955">
    <property type="entry name" value="Putative DNA-binding domain"/>
    <property type="match status" value="1"/>
</dbReference>
<proteinExistence type="predicted"/>
<dbReference type="Gene3D" id="1.10.1660.10">
    <property type="match status" value="1"/>
</dbReference>
<dbReference type="Proteomes" id="UP001257659">
    <property type="component" value="Unassembled WGS sequence"/>
</dbReference>
<sequence length="89" mass="10410">MQTLQITLPENVLQDLANIKQQLQELKKEFQPKEPTKYLTRNEVARMLSVDVSTVHNWSKKGILNPIGIGARVYYKRKDLENAFIELRK</sequence>
<comment type="caution">
    <text evidence="2">The sequence shown here is derived from an EMBL/GenBank/DDBJ whole genome shotgun (WGS) entry which is preliminary data.</text>
</comment>
<reference evidence="2 3" key="1">
    <citation type="submission" date="2023-07" db="EMBL/GenBank/DDBJ databases">
        <title>Genomic Encyclopedia of Type Strains, Phase IV (KMG-IV): sequencing the most valuable type-strain genomes for metagenomic binning, comparative biology and taxonomic classification.</title>
        <authorList>
            <person name="Goeker M."/>
        </authorList>
    </citation>
    <scope>NUCLEOTIDE SEQUENCE [LARGE SCALE GENOMIC DNA]</scope>
    <source>
        <strain evidence="2 3">DSM 102814</strain>
    </source>
</reference>
<dbReference type="RefSeq" id="WP_309729793.1">
    <property type="nucleotide sequence ID" value="NZ_JAVDQA010000008.1"/>
</dbReference>
<dbReference type="Pfam" id="PF12728">
    <property type="entry name" value="HTH_17"/>
    <property type="match status" value="1"/>
</dbReference>
<protein>
    <recommendedName>
        <fullName evidence="1">Helix-turn-helix domain-containing protein</fullName>
    </recommendedName>
</protein>
<evidence type="ECO:0000313" key="2">
    <source>
        <dbReference type="EMBL" id="MDR6301896.1"/>
    </source>
</evidence>
<evidence type="ECO:0000259" key="1">
    <source>
        <dbReference type="Pfam" id="PF12728"/>
    </source>
</evidence>
<dbReference type="InterPro" id="IPR009061">
    <property type="entry name" value="DNA-bd_dom_put_sf"/>
</dbReference>
<feature type="domain" description="Helix-turn-helix" evidence="1">
    <location>
        <begin position="38"/>
        <end position="81"/>
    </location>
</feature>
<gene>
    <name evidence="2" type="ORF">GGR31_002568</name>
</gene>
<keyword evidence="3" id="KW-1185">Reference proteome</keyword>
<dbReference type="EMBL" id="JAVDQA010000008">
    <property type="protein sequence ID" value="MDR6301896.1"/>
    <property type="molecule type" value="Genomic_DNA"/>
</dbReference>
<evidence type="ECO:0000313" key="3">
    <source>
        <dbReference type="Proteomes" id="UP001257659"/>
    </source>
</evidence>
<accession>A0ABU1K9B2</accession>
<dbReference type="InterPro" id="IPR041657">
    <property type="entry name" value="HTH_17"/>
</dbReference>
<organism evidence="2 3">
    <name type="scientific">Mesonia maritima</name>
    <dbReference type="NCBI Taxonomy" id="1793873"/>
    <lineage>
        <taxon>Bacteria</taxon>
        <taxon>Pseudomonadati</taxon>
        <taxon>Bacteroidota</taxon>
        <taxon>Flavobacteriia</taxon>
        <taxon>Flavobacteriales</taxon>
        <taxon>Flavobacteriaceae</taxon>
        <taxon>Mesonia</taxon>
    </lineage>
</organism>